<feature type="compositionally biased region" description="Basic and acidic residues" evidence="2">
    <location>
        <begin position="227"/>
        <end position="254"/>
    </location>
</feature>
<comment type="caution">
    <text evidence="4">The sequence shown here is derived from an EMBL/GenBank/DDBJ whole genome shotgun (WGS) entry which is preliminary data.</text>
</comment>
<dbReference type="PANTHER" id="PTHR31434">
    <property type="entry name" value="S PHASE CYCLIN A-ASSOCIATED PROTEIN IN THE ENDOPLASMIC RETICULUM"/>
    <property type="match status" value="1"/>
</dbReference>
<feature type="region of interest" description="Disordered" evidence="2">
    <location>
        <begin position="26"/>
        <end position="61"/>
    </location>
</feature>
<feature type="coiled-coil region" evidence="1">
    <location>
        <begin position="1013"/>
        <end position="1087"/>
    </location>
</feature>
<evidence type="ECO:0000313" key="5">
    <source>
        <dbReference type="Proteomes" id="UP001497472"/>
    </source>
</evidence>
<organism evidence="4 5">
    <name type="scientific">Leptosia nina</name>
    <dbReference type="NCBI Taxonomy" id="320188"/>
    <lineage>
        <taxon>Eukaryota</taxon>
        <taxon>Metazoa</taxon>
        <taxon>Ecdysozoa</taxon>
        <taxon>Arthropoda</taxon>
        <taxon>Hexapoda</taxon>
        <taxon>Insecta</taxon>
        <taxon>Pterygota</taxon>
        <taxon>Neoptera</taxon>
        <taxon>Endopterygota</taxon>
        <taxon>Lepidoptera</taxon>
        <taxon>Glossata</taxon>
        <taxon>Ditrysia</taxon>
        <taxon>Papilionoidea</taxon>
        <taxon>Pieridae</taxon>
        <taxon>Pierinae</taxon>
        <taxon>Leptosia</taxon>
    </lineage>
</organism>
<dbReference type="EMBL" id="CAVLEF010000009">
    <property type="protein sequence ID" value="CAK1547593.1"/>
    <property type="molecule type" value="Genomic_DNA"/>
</dbReference>
<name>A0AAV1JDQ0_9NEOP</name>
<feature type="region of interest" description="Disordered" evidence="2">
    <location>
        <begin position="1221"/>
        <end position="1283"/>
    </location>
</feature>
<feature type="compositionally biased region" description="Low complexity" evidence="2">
    <location>
        <begin position="1392"/>
        <end position="1405"/>
    </location>
</feature>
<proteinExistence type="predicted"/>
<feature type="region of interest" description="Disordered" evidence="2">
    <location>
        <begin position="373"/>
        <end position="424"/>
    </location>
</feature>
<feature type="compositionally biased region" description="Low complexity" evidence="2">
    <location>
        <begin position="196"/>
        <end position="208"/>
    </location>
</feature>
<feature type="compositionally biased region" description="Basic and acidic residues" evidence="2">
    <location>
        <begin position="1254"/>
        <end position="1278"/>
    </location>
</feature>
<reference evidence="4 5" key="1">
    <citation type="submission" date="2023-11" db="EMBL/GenBank/DDBJ databases">
        <authorList>
            <person name="Okamura Y."/>
        </authorList>
    </citation>
    <scope>NUCLEOTIDE SEQUENCE [LARGE SCALE GENOMIC DNA]</scope>
</reference>
<keyword evidence="1" id="KW-0175">Coiled coil</keyword>
<feature type="region of interest" description="Disordered" evidence="2">
    <location>
        <begin position="152"/>
        <end position="208"/>
    </location>
</feature>
<keyword evidence="5" id="KW-1185">Reference proteome</keyword>
<evidence type="ECO:0000313" key="4">
    <source>
        <dbReference type="EMBL" id="CAK1547593.1"/>
    </source>
</evidence>
<feature type="domain" description="S phase cyclin A-associated protein in the endoplasmic reticulum N-terminal" evidence="3">
    <location>
        <begin position="58"/>
        <end position="149"/>
    </location>
</feature>
<dbReference type="Pfam" id="PF16501">
    <property type="entry name" value="SCAPER_N"/>
    <property type="match status" value="1"/>
</dbReference>
<gene>
    <name evidence="4" type="ORF">LNINA_LOCUS7054</name>
</gene>
<feature type="compositionally biased region" description="Low complexity" evidence="2">
    <location>
        <begin position="1339"/>
        <end position="1351"/>
    </location>
</feature>
<dbReference type="Proteomes" id="UP001497472">
    <property type="component" value="Unassembled WGS sequence"/>
</dbReference>
<feature type="compositionally biased region" description="Polar residues" evidence="2">
    <location>
        <begin position="157"/>
        <end position="187"/>
    </location>
</feature>
<feature type="compositionally biased region" description="Basic residues" evidence="2">
    <location>
        <begin position="697"/>
        <end position="709"/>
    </location>
</feature>
<feature type="compositionally biased region" description="Basic and acidic residues" evidence="2">
    <location>
        <begin position="799"/>
        <end position="813"/>
    </location>
</feature>
<feature type="region of interest" description="Disordered" evidence="2">
    <location>
        <begin position="225"/>
        <end position="254"/>
    </location>
</feature>
<feature type="region of interest" description="Disordered" evidence="2">
    <location>
        <begin position="1339"/>
        <end position="1462"/>
    </location>
</feature>
<feature type="compositionally biased region" description="Basic and acidic residues" evidence="2">
    <location>
        <begin position="740"/>
        <end position="782"/>
    </location>
</feature>
<feature type="compositionally biased region" description="Polar residues" evidence="2">
    <location>
        <begin position="712"/>
        <end position="722"/>
    </location>
</feature>
<evidence type="ECO:0000256" key="2">
    <source>
        <dbReference type="SAM" id="MobiDB-lite"/>
    </source>
</evidence>
<feature type="compositionally biased region" description="Pro residues" evidence="2">
    <location>
        <begin position="38"/>
        <end position="47"/>
    </location>
</feature>
<evidence type="ECO:0000259" key="3">
    <source>
        <dbReference type="Pfam" id="PF16501"/>
    </source>
</evidence>
<evidence type="ECO:0000256" key="1">
    <source>
        <dbReference type="SAM" id="Coils"/>
    </source>
</evidence>
<protein>
    <recommendedName>
        <fullName evidence="3">S phase cyclin A-associated protein in the endoplasmic reticulum N-terminal domain-containing protein</fullName>
    </recommendedName>
</protein>
<dbReference type="PANTHER" id="PTHR31434:SF2">
    <property type="entry name" value="S PHASE CYCLIN A-ASSOCIATED PROTEIN IN THE ENDOPLASMIC RETICULUM"/>
    <property type="match status" value="1"/>
</dbReference>
<feature type="region of interest" description="Disordered" evidence="2">
    <location>
        <begin position="694"/>
        <end position="816"/>
    </location>
</feature>
<sequence>MEEVRQLVQEEGREARNLVAYHVTVDTPGPKVARKPPRALPPAPRPPTRATRLRSASAGRDKRSELRARYWALLFGDLQRAIGEIYNTVEANENINECQEVILVLENYTRDFKALAEWFRVKWDYDNTPPPHRPQSLAWEIRKSDFVKPEPKRAFSVKSSPTVSGKNSPSLSGYNTPSGKNSPNPSGKASPGSGKISPRISSGNSSISPKANIEFFSNKINASKVTAKPEPKIPKESSRLSDIKEKDSKDASEENIKLLENSEEMDTLKPKCIEIGQAKLSPSVSPKLVVIKSPKLTSNKDNLKKRNAELSTQATSTINKLNAMETEYLEKQIAGNKIHNENLINKDRDDEQQVIAPESSVLIVALDDKIENIQGSPTKSEDNFADVSDESSPKSELDENVLKNEKDNGEIQDENTSDANDKAKDQVAYTELHNGDIELKVETVILFEKTDTTIKDNKNNFVSPNKTNVLAQNNIKADSITAIPVTDLDKETKKDVDNKKSEIKSKPAYSQAAAKPKVVVNKTDVKMPVRLARSSTVVEIRPVPVKTLRPLQKRTQTSKCSYPFNLTTERTSLFDTAPSTSLAKGQIVVKKLTVKNAHMGSGDAKLGNRANIKTRLRPTSLKVNEKGDKRVKVSAFIEKAGGSATSPVDMTRNESNESIKTLVPEDLQTIPGANSIEILDVSVKNDNDGWLTVKSKRESKKQSKSHWANRFRQPSATASLPTLNMLESPKEENPILESKMSSDRAKSEQPQKVAKEKKSEKATRVAKKSEKQKDPTMRRQKSDVTGLKTRSSKNKVLTKKSEKAKMSSKEAKNRLHSSLESLTMGLSRSQESLHEKFDFDKWKAEFKSTFNFLDDDDHISDHNEILKSADPSEMSEIAEMTSQIEENERKISLALDFQSEVDQRKLCEEEDLLNRQIMELQQVSDIDLDTETDDTETDAEIPLEEPVVAPVPRISESLGSLAASLEDQYETALAGMSWAERVDTLVVLEALVARDPGRAQQLHAKLSQGIKRRGSLQDALRRLQAKQARAERQRKVYQTERAKKIHQLLGRVEEVKLAKNQLTEEKKLRMERRLQKAAENRDQHLKDIVRKAHDEEEKLREIAFIKQLEAENRRHEFLEQCKSLTTRLRQMRRDRLTKLEQKAAREAAVGARRQALEAARKLQMETLLEKRKERDARLEELKEQKKQERDDAAREKAEAVKSRLSALAEAAELEADALRSRIRDKQDASQQRHTSHLQAIREKATGPRQPTTSESHDKDPPDEAEKEELDRREKDKQKYAKKKARKMKLKLLANGSTTTVFDNQPPNPFEKIIISPFILRTNKLVGQLNNIIQTIKNNNTENINTPNANNDVENKKKTKNKKSQKYIDSDDDDNTNKSQNTLEIIDNDLPKTNGNIDTTNNNNNEETFDLPNENTKNKKKKAKSEESEENTAKSNETKKKKNSNKRDVDSESSGSRKKKKKNKDILTEFDFDLEDDNKKRRKRVKNNEIATLLNDINTSKGRKDVASIDGQGIEKLLNELNRNVERLEPDKSENAAHQRYLAVKSTFELLGLIAEREDVASALSTKCITVGVTLISRTLRSCSMLGAQIAETNMAVHLITLLDQVIKMAPKEKERVSRHTKLKKQLMKYYKKAYL</sequence>
<dbReference type="InterPro" id="IPR032446">
    <property type="entry name" value="SCAPER_N"/>
</dbReference>
<feature type="compositionally biased region" description="Basic and acidic residues" evidence="2">
    <location>
        <begin position="391"/>
        <end position="409"/>
    </location>
</feature>
<accession>A0AAV1JDQ0</accession>